<evidence type="ECO:0000313" key="2">
    <source>
        <dbReference type="Proteomes" id="UP000308508"/>
    </source>
</evidence>
<name>A0A5R9PJM2_9GAMM</name>
<dbReference type="EMBL" id="SROY01000001">
    <property type="protein sequence ID" value="TLX22800.1"/>
    <property type="molecule type" value="Genomic_DNA"/>
</dbReference>
<keyword evidence="2" id="KW-1185">Reference proteome</keyword>
<dbReference type="Gene3D" id="3.10.450.50">
    <property type="match status" value="1"/>
</dbReference>
<dbReference type="Proteomes" id="UP000308508">
    <property type="component" value="Unassembled WGS sequence"/>
</dbReference>
<accession>A0A5R9PJM2</accession>
<protein>
    <submittedName>
        <fullName evidence="1">Nuclear transport factor 2 family protein</fullName>
    </submittedName>
</protein>
<dbReference type="InterPro" id="IPR039437">
    <property type="entry name" value="FrzH/put_lumazine-bd"/>
</dbReference>
<sequence length="136" mass="15084">MTERAAAGQAADRDAIEALLEQYFDALHHCDSRRLSEVLHPQALYATASDGGLLTMAMDAYWKVIDARRSAASQGFPRREHVQAIELVGGDTALARVQCISPPKHFDDVLSLLKLDGRWWIIAKVFHYDLVPPEGA</sequence>
<dbReference type="Pfam" id="PF12893">
    <property type="entry name" value="Lumazine_bd_2"/>
    <property type="match status" value="1"/>
</dbReference>
<dbReference type="SUPFAM" id="SSF54427">
    <property type="entry name" value="NTF2-like"/>
    <property type="match status" value="1"/>
</dbReference>
<comment type="caution">
    <text evidence="1">The sequence shown here is derived from an EMBL/GenBank/DDBJ whole genome shotgun (WGS) entry which is preliminary data.</text>
</comment>
<proteinExistence type="predicted"/>
<dbReference type="AlphaFoldDB" id="A0A5R9PJM2"/>
<reference evidence="1 2" key="1">
    <citation type="submission" date="2019-04" db="EMBL/GenBank/DDBJ databases">
        <authorList>
            <person name="Grouzdev D.S."/>
            <person name="Nazina T.N."/>
        </authorList>
    </citation>
    <scope>NUCLEOTIDE SEQUENCE [LARGE SCALE GENOMIC DNA]</scope>
    <source>
        <strain evidence="1 2">SHC 3-19</strain>
    </source>
</reference>
<organism evidence="1 2">
    <name type="scientific">Thermomonas fusca</name>
    <dbReference type="NCBI Taxonomy" id="215690"/>
    <lineage>
        <taxon>Bacteria</taxon>
        <taxon>Pseudomonadati</taxon>
        <taxon>Pseudomonadota</taxon>
        <taxon>Gammaproteobacteria</taxon>
        <taxon>Lysobacterales</taxon>
        <taxon>Lysobacteraceae</taxon>
        <taxon>Thermomonas</taxon>
    </lineage>
</organism>
<dbReference type="RefSeq" id="WP_138347022.1">
    <property type="nucleotide sequence ID" value="NZ_SROY01000001.1"/>
</dbReference>
<dbReference type="InterPro" id="IPR032710">
    <property type="entry name" value="NTF2-like_dom_sf"/>
</dbReference>
<gene>
    <name evidence="1" type="ORF">E5S66_01880</name>
</gene>
<evidence type="ECO:0000313" key="1">
    <source>
        <dbReference type="EMBL" id="TLX22800.1"/>
    </source>
</evidence>